<accession>A0ABQ4AZU0</accession>
<sequence length="157" mass="16831">MVTVQRGQGRLDPGRVLGRAGLASAVAALRRAFLTELDHGAATLGINPGMAAFWRVVEESAALRARVRQMRDRAEELLAETLRSETGATGDDPMPRIAAALLVAADAALHAEIRRRVQAEQDPDVVRAEARRMAGAAFDVLEKGLPAYAVRRTAKAP</sequence>
<name>A0ABQ4AZU0_9ACTN</name>
<evidence type="ECO:0000313" key="1">
    <source>
        <dbReference type="EMBL" id="GIE63945.1"/>
    </source>
</evidence>
<proteinExistence type="predicted"/>
<protein>
    <recommendedName>
        <fullName evidence="3">TetR family transcriptional regulator</fullName>
    </recommendedName>
</protein>
<evidence type="ECO:0000313" key="2">
    <source>
        <dbReference type="Proteomes" id="UP000624709"/>
    </source>
</evidence>
<dbReference type="Gene3D" id="1.10.357.10">
    <property type="entry name" value="Tetracycline Repressor, domain 2"/>
    <property type="match status" value="1"/>
</dbReference>
<reference evidence="1 2" key="1">
    <citation type="submission" date="2021-01" db="EMBL/GenBank/DDBJ databases">
        <title>Whole genome shotgun sequence of Actinoplanes palleronii NBRC 14916.</title>
        <authorList>
            <person name="Komaki H."/>
            <person name="Tamura T."/>
        </authorList>
    </citation>
    <scope>NUCLEOTIDE SEQUENCE [LARGE SCALE GENOMIC DNA]</scope>
    <source>
        <strain evidence="1 2">NBRC 14916</strain>
    </source>
</reference>
<keyword evidence="2" id="KW-1185">Reference proteome</keyword>
<organism evidence="1 2">
    <name type="scientific">Actinoplanes palleronii</name>
    <dbReference type="NCBI Taxonomy" id="113570"/>
    <lineage>
        <taxon>Bacteria</taxon>
        <taxon>Bacillati</taxon>
        <taxon>Actinomycetota</taxon>
        <taxon>Actinomycetes</taxon>
        <taxon>Micromonosporales</taxon>
        <taxon>Micromonosporaceae</taxon>
        <taxon>Actinoplanes</taxon>
    </lineage>
</organism>
<gene>
    <name evidence="1" type="ORF">Apa02nite_000530</name>
</gene>
<evidence type="ECO:0008006" key="3">
    <source>
        <dbReference type="Google" id="ProtNLM"/>
    </source>
</evidence>
<comment type="caution">
    <text evidence="1">The sequence shown here is derived from an EMBL/GenBank/DDBJ whole genome shotgun (WGS) entry which is preliminary data.</text>
</comment>
<dbReference type="Proteomes" id="UP000624709">
    <property type="component" value="Unassembled WGS sequence"/>
</dbReference>
<dbReference type="EMBL" id="BOMS01000002">
    <property type="protein sequence ID" value="GIE63945.1"/>
    <property type="molecule type" value="Genomic_DNA"/>
</dbReference>